<dbReference type="CDD" id="cd04472">
    <property type="entry name" value="S1_PNPase"/>
    <property type="match status" value="1"/>
</dbReference>
<dbReference type="CDD" id="cd11363">
    <property type="entry name" value="RNase_PH_PNPase_1"/>
    <property type="match status" value="1"/>
</dbReference>
<dbReference type="Proteomes" id="UP000650524">
    <property type="component" value="Unassembled WGS sequence"/>
</dbReference>
<proteinExistence type="inferred from homology"/>
<comment type="subcellular location">
    <subcellularLocation>
        <location evidence="1 9">Cytoplasm</location>
    </subcellularLocation>
</comment>
<gene>
    <name evidence="9 12" type="primary">pnp</name>
    <name evidence="12" type="ORF">H8E19_13025</name>
</gene>
<dbReference type="GO" id="GO:0000175">
    <property type="term" value="F:3'-5'-RNA exonuclease activity"/>
    <property type="evidence" value="ECO:0007669"/>
    <property type="project" value="TreeGrafter"/>
</dbReference>
<dbReference type="InterPro" id="IPR012340">
    <property type="entry name" value="NA-bd_OB-fold"/>
</dbReference>
<dbReference type="PIRSF" id="PIRSF005499">
    <property type="entry name" value="PNPase"/>
    <property type="match status" value="1"/>
</dbReference>
<dbReference type="SUPFAM" id="SSF50249">
    <property type="entry name" value="Nucleic acid-binding proteins"/>
    <property type="match status" value="1"/>
</dbReference>
<evidence type="ECO:0000256" key="5">
    <source>
        <dbReference type="ARBA" id="ARBA00022695"/>
    </source>
</evidence>
<evidence type="ECO:0000256" key="10">
    <source>
        <dbReference type="SAM" id="Coils"/>
    </source>
</evidence>
<dbReference type="SUPFAM" id="SSF46915">
    <property type="entry name" value="Polynucleotide phosphorylase/guanosine pentaphosphate synthase (PNPase/GPSI), domain 3"/>
    <property type="match status" value="1"/>
</dbReference>
<evidence type="ECO:0000256" key="2">
    <source>
        <dbReference type="ARBA" id="ARBA00007404"/>
    </source>
</evidence>
<evidence type="ECO:0000259" key="11">
    <source>
        <dbReference type="PROSITE" id="PS50126"/>
    </source>
</evidence>
<dbReference type="NCBIfam" id="TIGR03591">
    <property type="entry name" value="polynuc_phos"/>
    <property type="match status" value="1"/>
</dbReference>
<keyword evidence="6 9" id="KW-0479">Metal-binding</keyword>
<dbReference type="Gene3D" id="2.40.50.140">
    <property type="entry name" value="Nucleic acid-binding proteins"/>
    <property type="match status" value="1"/>
</dbReference>
<dbReference type="Pfam" id="PF00013">
    <property type="entry name" value="KH_1"/>
    <property type="match status" value="1"/>
</dbReference>
<feature type="domain" description="S1 motif" evidence="11">
    <location>
        <begin position="619"/>
        <end position="687"/>
    </location>
</feature>
<dbReference type="InterPro" id="IPR001247">
    <property type="entry name" value="ExoRNase_PH_dom1"/>
</dbReference>
<evidence type="ECO:0000256" key="8">
    <source>
        <dbReference type="ARBA" id="ARBA00022884"/>
    </source>
</evidence>
<dbReference type="Pfam" id="PF03725">
    <property type="entry name" value="RNase_PH_C"/>
    <property type="match status" value="2"/>
</dbReference>
<dbReference type="PROSITE" id="PS50126">
    <property type="entry name" value="S1"/>
    <property type="match status" value="1"/>
</dbReference>
<dbReference type="FunFam" id="3.30.230.70:FF:000001">
    <property type="entry name" value="Polyribonucleotide nucleotidyltransferase"/>
    <property type="match status" value="1"/>
</dbReference>
<feature type="coiled-coil region" evidence="10">
    <location>
        <begin position="262"/>
        <end position="300"/>
    </location>
</feature>
<dbReference type="CDD" id="cd02393">
    <property type="entry name" value="KH-I_PNPase"/>
    <property type="match status" value="1"/>
</dbReference>
<accession>A0A8J6N1X6</accession>
<dbReference type="GO" id="GO:0006402">
    <property type="term" value="P:mRNA catabolic process"/>
    <property type="evidence" value="ECO:0007669"/>
    <property type="project" value="UniProtKB-UniRule"/>
</dbReference>
<comment type="cofactor">
    <cofactor evidence="9">
        <name>Mg(2+)</name>
        <dbReference type="ChEBI" id="CHEBI:18420"/>
    </cofactor>
</comment>
<evidence type="ECO:0000256" key="3">
    <source>
        <dbReference type="ARBA" id="ARBA00022490"/>
    </source>
</evidence>
<dbReference type="Gene3D" id="3.30.230.70">
    <property type="entry name" value="GHMP Kinase, N-terminal domain"/>
    <property type="match status" value="2"/>
</dbReference>
<evidence type="ECO:0000256" key="4">
    <source>
        <dbReference type="ARBA" id="ARBA00022679"/>
    </source>
</evidence>
<organism evidence="12 13">
    <name type="scientific">Candidatus Desulfacyla euxinica</name>
    <dbReference type="NCBI Taxonomy" id="2841693"/>
    <lineage>
        <taxon>Bacteria</taxon>
        <taxon>Deltaproteobacteria</taxon>
        <taxon>Candidatus Desulfacyla</taxon>
    </lineage>
</organism>
<comment type="function">
    <text evidence="9">Involved in mRNA degradation. Catalyzes the phosphorolysis of single-stranded polyribonucleotides processively in the 3'- to 5'-direction.</text>
</comment>
<dbReference type="InterPro" id="IPR015847">
    <property type="entry name" value="ExoRNase_PH_dom2"/>
</dbReference>
<dbReference type="SUPFAM" id="SSF54791">
    <property type="entry name" value="Eukaryotic type KH-domain (KH-domain type I)"/>
    <property type="match status" value="1"/>
</dbReference>
<reference evidence="12 13" key="1">
    <citation type="submission" date="2020-08" db="EMBL/GenBank/DDBJ databases">
        <title>Bridging the membrane lipid divide: bacteria of the FCB group superphylum have the potential to synthesize archaeal ether lipids.</title>
        <authorList>
            <person name="Villanueva L."/>
            <person name="Von Meijenfeldt F.A.B."/>
            <person name="Westbye A.B."/>
            <person name="Yadav S."/>
            <person name="Hopmans E.C."/>
            <person name="Dutilh B.E."/>
            <person name="Sinninghe Damste J.S."/>
        </authorList>
    </citation>
    <scope>NUCLEOTIDE SEQUENCE [LARGE SCALE GENOMIC DNA]</scope>
    <source>
        <strain evidence="12">NIOZ-UU27</strain>
    </source>
</reference>
<dbReference type="SUPFAM" id="SSF55666">
    <property type="entry name" value="Ribonuclease PH domain 2-like"/>
    <property type="match status" value="2"/>
</dbReference>
<dbReference type="HAMAP" id="MF_01595">
    <property type="entry name" value="PNPase"/>
    <property type="match status" value="1"/>
</dbReference>
<protein>
    <recommendedName>
        <fullName evidence="9">Polyribonucleotide nucleotidyltransferase</fullName>
        <ecNumber evidence="9">2.7.7.8</ecNumber>
    </recommendedName>
    <alternativeName>
        <fullName evidence="9">Polynucleotide phosphorylase</fullName>
        <shortName evidence="9">PNPase</shortName>
    </alternativeName>
</protein>
<dbReference type="GO" id="GO:0000287">
    <property type="term" value="F:magnesium ion binding"/>
    <property type="evidence" value="ECO:0007669"/>
    <property type="project" value="UniProtKB-UniRule"/>
</dbReference>
<dbReference type="InterPro" id="IPR027408">
    <property type="entry name" value="PNPase/RNase_PH_dom_sf"/>
</dbReference>
<evidence type="ECO:0000256" key="7">
    <source>
        <dbReference type="ARBA" id="ARBA00022842"/>
    </source>
</evidence>
<name>A0A8J6N1X6_9DELT</name>
<sequence>MKNTSIEINGKTLNIETGRIAKQASGSVVVTYGETVVLVTAVSTDEIRKGIDFIPLTVEYQEMSYAGGNIPGNFFRRDMGRPGEGETLTSRLIDRPLRPLFPENYRFETQVIATVLSTDKENESDMLAMLGASAALEISDIPFSGPIAGVRVGRIDGQFITNPTISEQVESDINLIVAGSRDGVVMVEGGALFVPESDMIEAIFYGHEAIQPMLDMQDALKAEAGKPKRVIPPVDIDETLQTKIIETATPLLKEVIVTVDKMERQQKRKEAGEHTLDALLEEYEGKGSEIKEAVHDLEKKMVRHMMLSDGKRMDGRPFDKVRPIECHVGLLPRIHGSALFTRGETQAMVLTTLGTERDEQRIESIYGNHFRSFILHYNFPPYSVGEAKRLGGPGRREIGHGALARRALLPVLPEGDDFKYCIRVVSEILESNGSSSMASVCGGCLSLMDAGVPIKAPVAGVAMGLVTDGDKVAVLTDIIGDEDHYGDMDFKVTGTRDGITALQMDIKIERITKEIMQQALEQAKDGRLFILDEMEKAISQPRADVSEYAPIISTIKINAEKVRVLIGPGGKTIREISNTSGARIDVDDEGIVTVSSPDRDCSDSALKMIREIVQEAEVDKLYMGKVVKIMDFGAFVEIFPGTDGLVHISQLANERVNKVTDVLNEGDEVLVKVLEVGNDGRIRLSRKAALGESLDNVS</sequence>
<dbReference type="Pfam" id="PF00575">
    <property type="entry name" value="S1"/>
    <property type="match status" value="1"/>
</dbReference>
<keyword evidence="8 9" id="KW-0694">RNA-binding</keyword>
<comment type="similarity">
    <text evidence="2 9">Belongs to the polyribonucleotide nucleotidyltransferase family.</text>
</comment>
<keyword evidence="7 9" id="KW-0460">Magnesium</keyword>
<dbReference type="SMART" id="SM00316">
    <property type="entry name" value="S1"/>
    <property type="match status" value="1"/>
</dbReference>
<dbReference type="Pfam" id="PF03726">
    <property type="entry name" value="PNPase"/>
    <property type="match status" value="1"/>
</dbReference>
<dbReference type="SUPFAM" id="SSF54211">
    <property type="entry name" value="Ribosomal protein S5 domain 2-like"/>
    <property type="match status" value="2"/>
</dbReference>
<dbReference type="FunFam" id="3.30.230.70:FF:000002">
    <property type="entry name" value="Polyribonucleotide nucleotidyltransferase"/>
    <property type="match status" value="1"/>
</dbReference>
<dbReference type="GO" id="GO:0005829">
    <property type="term" value="C:cytosol"/>
    <property type="evidence" value="ECO:0007669"/>
    <property type="project" value="TreeGrafter"/>
</dbReference>
<feature type="binding site" evidence="9">
    <location>
        <position position="483"/>
    </location>
    <ligand>
        <name>Mg(2+)</name>
        <dbReference type="ChEBI" id="CHEBI:18420"/>
    </ligand>
</feature>
<dbReference type="Pfam" id="PF01138">
    <property type="entry name" value="RNase_PH"/>
    <property type="match status" value="2"/>
</dbReference>
<dbReference type="InterPro" id="IPR004088">
    <property type="entry name" value="KH_dom_type_1"/>
</dbReference>
<evidence type="ECO:0000313" key="13">
    <source>
        <dbReference type="Proteomes" id="UP000650524"/>
    </source>
</evidence>
<dbReference type="InterPro" id="IPR015848">
    <property type="entry name" value="PNPase_PH_RNA-bd_bac/org-type"/>
</dbReference>
<dbReference type="PANTHER" id="PTHR11252">
    <property type="entry name" value="POLYRIBONUCLEOTIDE NUCLEOTIDYLTRANSFERASE"/>
    <property type="match status" value="1"/>
</dbReference>
<evidence type="ECO:0000256" key="6">
    <source>
        <dbReference type="ARBA" id="ARBA00022723"/>
    </source>
</evidence>
<evidence type="ECO:0000313" key="12">
    <source>
        <dbReference type="EMBL" id="MBC8178321.1"/>
    </source>
</evidence>
<evidence type="ECO:0000256" key="9">
    <source>
        <dbReference type="HAMAP-Rule" id="MF_01595"/>
    </source>
</evidence>
<dbReference type="AlphaFoldDB" id="A0A8J6N1X6"/>
<keyword evidence="5 9" id="KW-0548">Nucleotidyltransferase</keyword>
<dbReference type="GO" id="GO:0006396">
    <property type="term" value="P:RNA processing"/>
    <property type="evidence" value="ECO:0007669"/>
    <property type="project" value="InterPro"/>
</dbReference>
<dbReference type="NCBIfam" id="NF008805">
    <property type="entry name" value="PRK11824.1"/>
    <property type="match status" value="1"/>
</dbReference>
<dbReference type="FunFam" id="2.40.50.140:FF:000023">
    <property type="entry name" value="Polyribonucleotide nucleotidyltransferase"/>
    <property type="match status" value="1"/>
</dbReference>
<comment type="catalytic activity">
    <reaction evidence="9">
        <text>RNA(n+1) + phosphate = RNA(n) + a ribonucleoside 5'-diphosphate</text>
        <dbReference type="Rhea" id="RHEA:22096"/>
        <dbReference type="Rhea" id="RHEA-COMP:14527"/>
        <dbReference type="Rhea" id="RHEA-COMP:17342"/>
        <dbReference type="ChEBI" id="CHEBI:43474"/>
        <dbReference type="ChEBI" id="CHEBI:57930"/>
        <dbReference type="ChEBI" id="CHEBI:140395"/>
        <dbReference type="EC" id="2.7.7.8"/>
    </reaction>
</comment>
<dbReference type="PROSITE" id="PS50084">
    <property type="entry name" value="KH_TYPE_1"/>
    <property type="match status" value="1"/>
</dbReference>
<dbReference type="Gene3D" id="3.30.1370.10">
    <property type="entry name" value="K Homology domain, type 1"/>
    <property type="match status" value="1"/>
</dbReference>
<keyword evidence="10" id="KW-0175">Coiled coil</keyword>
<dbReference type="EC" id="2.7.7.8" evidence="9"/>
<evidence type="ECO:0000256" key="1">
    <source>
        <dbReference type="ARBA" id="ARBA00004496"/>
    </source>
</evidence>
<dbReference type="InterPro" id="IPR003029">
    <property type="entry name" value="S1_domain"/>
</dbReference>
<keyword evidence="3 9" id="KW-0963">Cytoplasm</keyword>
<dbReference type="FunFam" id="3.30.1370.10:FF:000001">
    <property type="entry name" value="Polyribonucleotide nucleotidyltransferase"/>
    <property type="match status" value="1"/>
</dbReference>
<dbReference type="InterPro" id="IPR036345">
    <property type="entry name" value="ExoRNase_PH_dom2_sf"/>
</dbReference>
<dbReference type="InterPro" id="IPR020568">
    <property type="entry name" value="Ribosomal_Su5_D2-typ_SF"/>
</dbReference>
<dbReference type="InterPro" id="IPR012162">
    <property type="entry name" value="PNPase"/>
</dbReference>
<dbReference type="EMBL" id="JACNJD010000273">
    <property type="protein sequence ID" value="MBC8178321.1"/>
    <property type="molecule type" value="Genomic_DNA"/>
</dbReference>
<dbReference type="CDD" id="cd11364">
    <property type="entry name" value="RNase_PH_PNPase_2"/>
    <property type="match status" value="1"/>
</dbReference>
<dbReference type="InterPro" id="IPR036456">
    <property type="entry name" value="PNPase_PH_RNA-bd_sf"/>
</dbReference>
<dbReference type="InterPro" id="IPR036612">
    <property type="entry name" value="KH_dom_type_1_sf"/>
</dbReference>
<dbReference type="PANTHER" id="PTHR11252:SF0">
    <property type="entry name" value="POLYRIBONUCLEOTIDE NUCLEOTIDYLTRANSFERASE 1, MITOCHONDRIAL"/>
    <property type="match status" value="1"/>
</dbReference>
<comment type="caution">
    <text evidence="12">The sequence shown here is derived from an EMBL/GenBank/DDBJ whole genome shotgun (WGS) entry which is preliminary data.</text>
</comment>
<dbReference type="SMART" id="SM00322">
    <property type="entry name" value="KH"/>
    <property type="match status" value="1"/>
</dbReference>
<feature type="binding site" evidence="9">
    <location>
        <position position="489"/>
    </location>
    <ligand>
        <name>Mg(2+)</name>
        <dbReference type="ChEBI" id="CHEBI:18420"/>
    </ligand>
</feature>
<dbReference type="GO" id="GO:0003723">
    <property type="term" value="F:RNA binding"/>
    <property type="evidence" value="ECO:0007669"/>
    <property type="project" value="UniProtKB-UniRule"/>
</dbReference>
<dbReference type="GO" id="GO:0004654">
    <property type="term" value="F:polyribonucleotide nucleotidyltransferase activity"/>
    <property type="evidence" value="ECO:0007669"/>
    <property type="project" value="UniProtKB-UniRule"/>
</dbReference>
<keyword evidence="4 9" id="KW-0808">Transferase</keyword>
<dbReference type="InterPro" id="IPR004087">
    <property type="entry name" value="KH_dom"/>
</dbReference>